<evidence type="ECO:0000256" key="3">
    <source>
        <dbReference type="HAMAP-Rule" id="MF_00245"/>
    </source>
</evidence>
<dbReference type="EMBL" id="ACIL03000003">
    <property type="protein sequence ID" value="ESL04591.1"/>
    <property type="molecule type" value="Genomic_DNA"/>
</dbReference>
<keyword evidence="5" id="KW-1185">Reference proteome</keyword>
<dbReference type="InterPro" id="IPR007394">
    <property type="entry name" value="UPF0122"/>
</dbReference>
<dbReference type="NCBIfam" id="NF045758">
    <property type="entry name" value="YlxM"/>
    <property type="match status" value="1"/>
</dbReference>
<sequence length="118" mass="13519">MEKKADILDERLRISELFDYYGVLLKEGQSKLLEAYILEDLSLSEIAETEGISRQGVHDNLKRSIKQLEEFDNKLGLIKKSEEISQIADMIGKTISTCKDESLKENVLIDLVKLENIF</sequence>
<evidence type="ECO:0000256" key="2">
    <source>
        <dbReference type="ARBA" id="ARBA00024764"/>
    </source>
</evidence>
<dbReference type="InterPro" id="IPR013324">
    <property type="entry name" value="RNA_pol_sigma_r3/r4-like"/>
</dbReference>
<name>V2YAC8_9FIRM</name>
<dbReference type="InterPro" id="IPR036388">
    <property type="entry name" value="WH-like_DNA-bd_sf"/>
</dbReference>
<dbReference type="HAMAP" id="MF_00245">
    <property type="entry name" value="UPF0122"/>
    <property type="match status" value="1"/>
</dbReference>
<evidence type="ECO:0000256" key="1">
    <source>
        <dbReference type="ARBA" id="ARBA00008720"/>
    </source>
</evidence>
<proteinExistence type="inferred from homology"/>
<protein>
    <recommendedName>
        <fullName evidence="3">UPF0122 protein GCWU0000282_000305</fullName>
    </recommendedName>
</protein>
<accession>V2YAC8</accession>
<evidence type="ECO:0000313" key="5">
    <source>
        <dbReference type="Proteomes" id="UP000018227"/>
    </source>
</evidence>
<organism evidence="4 5">
    <name type="scientific">Catonella morbi ATCC 51271</name>
    <dbReference type="NCBI Taxonomy" id="592026"/>
    <lineage>
        <taxon>Bacteria</taxon>
        <taxon>Bacillati</taxon>
        <taxon>Bacillota</taxon>
        <taxon>Clostridia</taxon>
        <taxon>Lachnospirales</taxon>
        <taxon>Lachnospiraceae</taxon>
        <taxon>Catonella</taxon>
    </lineage>
</organism>
<dbReference type="AlphaFoldDB" id="V2YAC8"/>
<dbReference type="eggNOG" id="COG2739">
    <property type="taxonomic scope" value="Bacteria"/>
</dbReference>
<comment type="similarity">
    <text evidence="1 3">Belongs to the UPF0122 family.</text>
</comment>
<dbReference type="HOGENOM" id="CLU_129218_0_2_9"/>
<dbReference type="Gene3D" id="1.10.10.10">
    <property type="entry name" value="Winged helix-like DNA-binding domain superfamily/Winged helix DNA-binding domain"/>
    <property type="match status" value="1"/>
</dbReference>
<dbReference type="PANTHER" id="PTHR40083:SF1">
    <property type="entry name" value="UPF0122 PROTEIN YLXM"/>
    <property type="match status" value="1"/>
</dbReference>
<reference evidence="4 5" key="1">
    <citation type="submission" date="2013-06" db="EMBL/GenBank/DDBJ databases">
        <authorList>
            <person name="Weinstock G."/>
            <person name="Sodergren E."/>
            <person name="Clifton S."/>
            <person name="Fulton L."/>
            <person name="Fulton B."/>
            <person name="Courtney L."/>
            <person name="Fronick C."/>
            <person name="Harrison M."/>
            <person name="Strong C."/>
            <person name="Farmer C."/>
            <person name="Delahaunty K."/>
            <person name="Markovic C."/>
            <person name="Hall O."/>
            <person name="Minx P."/>
            <person name="Tomlinson C."/>
            <person name="Mitreva M."/>
            <person name="Nelson J."/>
            <person name="Hou S."/>
            <person name="Wollam A."/>
            <person name="Pepin K.H."/>
            <person name="Johnson M."/>
            <person name="Bhonagiri V."/>
            <person name="Nash W.E."/>
            <person name="Warren W."/>
            <person name="Chinwalla A."/>
            <person name="Mardis E.R."/>
            <person name="Wilson R.K."/>
        </authorList>
    </citation>
    <scope>NUCLEOTIDE SEQUENCE [LARGE SCALE GENOMIC DNA]</scope>
    <source>
        <strain evidence="4 5">ATCC 51271</strain>
    </source>
</reference>
<dbReference type="InterPro" id="IPR054831">
    <property type="entry name" value="UPF0122_fam_protein"/>
</dbReference>
<dbReference type="PANTHER" id="PTHR40083">
    <property type="entry name" value="UPF0122 PROTEIN CBO2450/CLC_2298"/>
    <property type="match status" value="1"/>
</dbReference>
<dbReference type="RefSeq" id="WP_023353209.1">
    <property type="nucleotide sequence ID" value="NZ_KI535366.1"/>
</dbReference>
<dbReference type="SUPFAM" id="SSF88659">
    <property type="entry name" value="Sigma3 and sigma4 domains of RNA polymerase sigma factors"/>
    <property type="match status" value="1"/>
</dbReference>
<comment type="function">
    <text evidence="2 3">Might take part in the signal recognition particle (SRP) pathway. This is inferred from the conservation of its genetic proximity to ftsY/ffh. May be a regulatory protein.</text>
</comment>
<dbReference type="Pfam" id="PF04297">
    <property type="entry name" value="UPF0122"/>
    <property type="match status" value="1"/>
</dbReference>
<comment type="caution">
    <text evidence="4">The sequence shown here is derived from an EMBL/GenBank/DDBJ whole genome shotgun (WGS) entry which is preliminary data.</text>
</comment>
<dbReference type="Proteomes" id="UP000018227">
    <property type="component" value="Unassembled WGS sequence"/>
</dbReference>
<gene>
    <name evidence="4" type="ORF">GCWU0000282_000305</name>
</gene>
<dbReference type="STRING" id="592026.GCWU0000282_000305"/>
<dbReference type="OrthoDB" id="6392at2"/>
<evidence type="ECO:0000313" key="4">
    <source>
        <dbReference type="EMBL" id="ESL04591.1"/>
    </source>
</evidence>